<sequence length="77" mass="8462">MTITSNYSVNDNSILLNAVINGKSISCLTLPFIVNEIQTGTLTVLLEDFKFKQLAYGLCTPQGNIAPNYLDTFWTSA</sequence>
<evidence type="ECO:0000313" key="1">
    <source>
        <dbReference type="EMBL" id="RQW61199.1"/>
    </source>
</evidence>
<accession>A0A3N9TAV8</accession>
<dbReference type="SUPFAM" id="SSF53850">
    <property type="entry name" value="Periplasmic binding protein-like II"/>
    <property type="match status" value="1"/>
</dbReference>
<dbReference type="Proteomes" id="UP000281112">
    <property type="component" value="Unassembled WGS sequence"/>
</dbReference>
<gene>
    <name evidence="1" type="ORF">EES38_20735</name>
</gene>
<dbReference type="AlphaFoldDB" id="A0A3N9TAV8"/>
<dbReference type="Gene3D" id="3.40.190.10">
    <property type="entry name" value="Periplasmic binding protein-like II"/>
    <property type="match status" value="2"/>
</dbReference>
<keyword evidence="2" id="KW-1185">Reference proteome</keyword>
<comment type="caution">
    <text evidence="1">The sequence shown here is derived from an EMBL/GenBank/DDBJ whole genome shotgun (WGS) entry which is preliminary data.</text>
</comment>
<evidence type="ECO:0008006" key="3">
    <source>
        <dbReference type="Google" id="ProtNLM"/>
    </source>
</evidence>
<name>A0A3N9TAV8_9VIBR</name>
<dbReference type="EMBL" id="RJVQ01000015">
    <property type="protein sequence ID" value="RQW61199.1"/>
    <property type="molecule type" value="Genomic_DNA"/>
</dbReference>
<evidence type="ECO:0000313" key="2">
    <source>
        <dbReference type="Proteomes" id="UP000281112"/>
    </source>
</evidence>
<organism evidence="1 2">
    <name type="scientific">Vibrio viridaestus</name>
    <dbReference type="NCBI Taxonomy" id="2487322"/>
    <lineage>
        <taxon>Bacteria</taxon>
        <taxon>Pseudomonadati</taxon>
        <taxon>Pseudomonadota</taxon>
        <taxon>Gammaproteobacteria</taxon>
        <taxon>Vibrionales</taxon>
        <taxon>Vibrionaceae</taxon>
        <taxon>Vibrio</taxon>
    </lineage>
</organism>
<proteinExistence type="predicted"/>
<dbReference type="OrthoDB" id="9870645at2"/>
<reference evidence="1 2" key="1">
    <citation type="submission" date="2018-11" db="EMBL/GenBank/DDBJ databases">
        <title>Vibrio LJC006 sp. nov., isolated from seawater during the bloom of the enteromorpha.</title>
        <authorList>
            <person name="Liang J."/>
        </authorList>
    </citation>
    <scope>NUCLEOTIDE SEQUENCE [LARGE SCALE GENOMIC DNA]</scope>
    <source>
        <strain evidence="1 2">LJC006</strain>
    </source>
</reference>
<protein>
    <recommendedName>
        <fullName evidence="3">LysR substrate-binding domain-containing protein</fullName>
    </recommendedName>
</protein>